<keyword evidence="6" id="KW-0007">Acetylation</keyword>
<evidence type="ECO:0000256" key="2">
    <source>
        <dbReference type="ARBA" id="ARBA00011881"/>
    </source>
</evidence>
<evidence type="ECO:0000256" key="4">
    <source>
        <dbReference type="ARBA" id="ARBA00022553"/>
    </source>
</evidence>
<dbReference type="Gene3D" id="3.40.50.720">
    <property type="entry name" value="NAD(P)-binding Rossmann-like Domain"/>
    <property type="match status" value="2"/>
</dbReference>
<dbReference type="InterPro" id="IPR029752">
    <property type="entry name" value="D-isomer_DH_CS1"/>
</dbReference>
<dbReference type="InterPro" id="IPR045626">
    <property type="entry name" value="PGDH_ASB_dom"/>
</dbReference>
<keyword evidence="4" id="KW-0597">Phosphoprotein</keyword>
<comment type="subunit">
    <text evidence="2">Homotetramer.</text>
</comment>
<dbReference type="EMBL" id="JARGDH010000002">
    <property type="protein sequence ID" value="KAL0277326.1"/>
    <property type="molecule type" value="Genomic_DNA"/>
</dbReference>
<proteinExistence type="inferred from homology"/>
<dbReference type="CDD" id="cd12173">
    <property type="entry name" value="PGDH_4"/>
    <property type="match status" value="1"/>
</dbReference>
<evidence type="ECO:0000256" key="8">
    <source>
        <dbReference type="ARBA" id="ARBA00023027"/>
    </source>
</evidence>
<dbReference type="PROSITE" id="PS00065">
    <property type="entry name" value="D_2_HYDROXYACID_DH_1"/>
    <property type="match status" value="1"/>
</dbReference>
<dbReference type="EMBL" id="JARGDH010000002">
    <property type="protein sequence ID" value="KAL0277327.1"/>
    <property type="molecule type" value="Genomic_DNA"/>
</dbReference>
<keyword evidence="7" id="KW-0560">Oxidoreductase</keyword>
<dbReference type="InterPro" id="IPR029009">
    <property type="entry name" value="ASB_dom_sf"/>
</dbReference>
<dbReference type="PROSITE" id="PS00671">
    <property type="entry name" value="D_2_HYDROXYACID_DH_3"/>
    <property type="match status" value="1"/>
</dbReference>
<evidence type="ECO:0000259" key="9">
    <source>
        <dbReference type="Pfam" id="PF00389"/>
    </source>
</evidence>
<dbReference type="InterPro" id="IPR036291">
    <property type="entry name" value="NAD(P)-bd_dom_sf"/>
</dbReference>
<dbReference type="GO" id="GO:0008652">
    <property type="term" value="P:amino acid biosynthetic process"/>
    <property type="evidence" value="ECO:0007669"/>
    <property type="project" value="UniProtKB-KW"/>
</dbReference>
<accession>A0AAW2I6K7</accession>
<dbReference type="FunFam" id="3.40.50.720:FF:000021">
    <property type="entry name" value="D-3-phosphoglycerate dehydrogenase"/>
    <property type="match status" value="1"/>
</dbReference>
<dbReference type="Pfam" id="PF02826">
    <property type="entry name" value="2-Hacid_dh_C"/>
    <property type="match status" value="1"/>
</dbReference>
<keyword evidence="5" id="KW-0028">Amino-acid biosynthesis</keyword>
<feature type="domain" description="D-isomer specific 2-hydroxyacid dehydrogenase catalytic" evidence="9">
    <location>
        <begin position="8"/>
        <end position="309"/>
    </location>
</feature>
<evidence type="ECO:0000256" key="3">
    <source>
        <dbReference type="ARBA" id="ARBA00021582"/>
    </source>
</evidence>
<dbReference type="Gene3D" id="3.30.1330.90">
    <property type="entry name" value="D-3-phosphoglycerate dehydrogenase, domain 3"/>
    <property type="match status" value="1"/>
</dbReference>
<feature type="domain" description="D-3-phosphoglycerate dehydrogenase ASB" evidence="11">
    <location>
        <begin position="339"/>
        <end position="419"/>
    </location>
</feature>
<dbReference type="SUPFAM" id="SSF52283">
    <property type="entry name" value="Formate/glycerate dehydrogenase catalytic domain-like"/>
    <property type="match status" value="1"/>
</dbReference>
<reference evidence="12" key="1">
    <citation type="journal article" date="2024" name="Gigascience">
        <title>Chromosome-level genome of the poultry shaft louse Menopon gallinae provides insight into the host-switching and adaptive evolution of parasitic lice.</title>
        <authorList>
            <person name="Xu Y."/>
            <person name="Ma L."/>
            <person name="Liu S."/>
            <person name="Liang Y."/>
            <person name="Liu Q."/>
            <person name="He Z."/>
            <person name="Tian L."/>
            <person name="Duan Y."/>
            <person name="Cai W."/>
            <person name="Li H."/>
            <person name="Song F."/>
        </authorList>
    </citation>
    <scope>NUCLEOTIDE SEQUENCE</scope>
    <source>
        <strain evidence="12">Cailab_2023a</strain>
    </source>
</reference>
<evidence type="ECO:0000256" key="5">
    <source>
        <dbReference type="ARBA" id="ARBA00022605"/>
    </source>
</evidence>
<organism evidence="12">
    <name type="scientific">Menopon gallinae</name>
    <name type="common">poultry shaft louse</name>
    <dbReference type="NCBI Taxonomy" id="328185"/>
    <lineage>
        <taxon>Eukaryota</taxon>
        <taxon>Metazoa</taxon>
        <taxon>Ecdysozoa</taxon>
        <taxon>Arthropoda</taxon>
        <taxon>Hexapoda</taxon>
        <taxon>Insecta</taxon>
        <taxon>Pterygota</taxon>
        <taxon>Neoptera</taxon>
        <taxon>Paraneoptera</taxon>
        <taxon>Psocodea</taxon>
        <taxon>Troctomorpha</taxon>
        <taxon>Phthiraptera</taxon>
        <taxon>Amblycera</taxon>
        <taxon>Menoponidae</taxon>
        <taxon>Menopon</taxon>
    </lineage>
</organism>
<dbReference type="Pfam" id="PF00389">
    <property type="entry name" value="2-Hacid_dh"/>
    <property type="match status" value="1"/>
</dbReference>
<keyword evidence="8" id="KW-0520">NAD</keyword>
<dbReference type="InterPro" id="IPR006139">
    <property type="entry name" value="D-isomer_2_OHA_DH_cat_dom"/>
</dbReference>
<feature type="domain" description="D-isomer specific 2-hydroxyacid dehydrogenase NAD-binding" evidence="10">
    <location>
        <begin position="111"/>
        <end position="287"/>
    </location>
</feature>
<sequence>MAVELKSVLVSDAVDPLCVDLLKSHGIEVVCKFKLSKDQLIQELQQHDGLIVRSDTKVTKEVIDNAPRLRVVGRAGTGVDNIDLDAATKNGVIVINTPGGNSISACEMTCALITSLARNVSQACHSLKSGRWDRKLYTGNELYGKTLAVLGLGRIGREVAKRMQSYGMRTIGFDPMVNAEDAKAFGVEKMELDEIWPLADYITVHTPLIPQTKNLIGDKALSKCKKGVCVVNVARGGIVDEEALLRALEDGRCGGAALDVFLEEPPKSEVTLSLIKNPLVVATPHLGASTYEAQQRVAVEIAEQFVALSMKNKPGENFIVNGAVNAPVLAATMVASNGPWITLVERLGRILEGVAKTSTATDLQLTVSGKGLENMKFLNVPLIAGFLHNKMKGKINLINAPAYGKEAGVNVQFKHEEGEPSIKITLGSHSVSGTLGAGNVPVLLTVNECKFLPSGVAVGKIIGLFEGLAGQCDLGQILTEIKKQGGDVHSMAAANGSSKVYIVIQTVNDGIQTINLNGLTIC</sequence>
<comment type="caution">
    <text evidence="12">The sequence shown here is derived from an EMBL/GenBank/DDBJ whole genome shotgun (WGS) entry which is preliminary data.</text>
</comment>
<dbReference type="GO" id="GO:0051287">
    <property type="term" value="F:NAD binding"/>
    <property type="evidence" value="ECO:0007669"/>
    <property type="project" value="InterPro"/>
</dbReference>
<gene>
    <name evidence="12" type="ORF">PYX00_004664</name>
</gene>
<dbReference type="SUPFAM" id="SSF51735">
    <property type="entry name" value="NAD(P)-binding Rossmann-fold domains"/>
    <property type="match status" value="1"/>
</dbReference>
<dbReference type="SUPFAM" id="SSF143548">
    <property type="entry name" value="Serine metabolism enzymes domain"/>
    <property type="match status" value="1"/>
</dbReference>
<evidence type="ECO:0000256" key="7">
    <source>
        <dbReference type="ARBA" id="ARBA00023002"/>
    </source>
</evidence>
<evidence type="ECO:0000256" key="1">
    <source>
        <dbReference type="ARBA" id="ARBA00005854"/>
    </source>
</evidence>
<dbReference type="PANTHER" id="PTHR42938">
    <property type="entry name" value="FORMATE DEHYDROGENASE 1"/>
    <property type="match status" value="1"/>
</dbReference>
<comment type="similarity">
    <text evidence="1">Belongs to the D-isomer specific 2-hydroxyacid dehydrogenase family.</text>
</comment>
<protein>
    <recommendedName>
        <fullName evidence="3">D-3-phosphoglycerate dehydrogenase</fullName>
    </recommendedName>
</protein>
<evidence type="ECO:0000259" key="10">
    <source>
        <dbReference type="Pfam" id="PF02826"/>
    </source>
</evidence>
<evidence type="ECO:0000313" key="12">
    <source>
        <dbReference type="EMBL" id="KAL0277327.1"/>
    </source>
</evidence>
<evidence type="ECO:0000256" key="6">
    <source>
        <dbReference type="ARBA" id="ARBA00022990"/>
    </source>
</evidence>
<evidence type="ECO:0000259" key="11">
    <source>
        <dbReference type="Pfam" id="PF19304"/>
    </source>
</evidence>
<dbReference type="InterPro" id="IPR006140">
    <property type="entry name" value="D-isomer_DH_NAD-bd"/>
</dbReference>
<dbReference type="AlphaFoldDB" id="A0AAW2I6K7"/>
<dbReference type="InterPro" id="IPR029753">
    <property type="entry name" value="D-isomer_DH_CS"/>
</dbReference>
<name>A0AAW2I6K7_9NEOP</name>
<dbReference type="PANTHER" id="PTHR42938:SF22">
    <property type="entry name" value="D-3-PHOSPHOGLYCERATE DEHYDROGENASE"/>
    <property type="match status" value="1"/>
</dbReference>
<dbReference type="Pfam" id="PF19304">
    <property type="entry name" value="PGDH_inter"/>
    <property type="match status" value="1"/>
</dbReference>
<dbReference type="GO" id="GO:0004617">
    <property type="term" value="F:phosphoglycerate dehydrogenase activity"/>
    <property type="evidence" value="ECO:0007669"/>
    <property type="project" value="TreeGrafter"/>
</dbReference>